<feature type="compositionally biased region" description="Acidic residues" evidence="8">
    <location>
        <begin position="533"/>
        <end position="547"/>
    </location>
</feature>
<evidence type="ECO:0000313" key="13">
    <source>
        <dbReference type="Proteomes" id="UP001054837"/>
    </source>
</evidence>
<dbReference type="GO" id="GO:0032040">
    <property type="term" value="C:small-subunit processome"/>
    <property type="evidence" value="ECO:0007669"/>
    <property type="project" value="TreeGrafter"/>
</dbReference>
<evidence type="ECO:0000256" key="5">
    <source>
        <dbReference type="ARBA" id="ARBA00022737"/>
    </source>
</evidence>
<keyword evidence="13" id="KW-1185">Reference proteome</keyword>
<dbReference type="InterPro" id="IPR040382">
    <property type="entry name" value="NOL10/Enp2"/>
</dbReference>
<dbReference type="Pfam" id="PF23098">
    <property type="entry name" value="Beta-prop_NOL10_N"/>
    <property type="match status" value="1"/>
</dbReference>
<dbReference type="InterPro" id="IPR015943">
    <property type="entry name" value="WD40/YVTN_repeat-like_dom_sf"/>
</dbReference>
<evidence type="ECO:0000259" key="9">
    <source>
        <dbReference type="Pfam" id="PF08159"/>
    </source>
</evidence>
<dbReference type="PANTHER" id="PTHR14927">
    <property type="entry name" value="NUCLEOLAR PROTEIN 10"/>
    <property type="match status" value="1"/>
</dbReference>
<dbReference type="PROSITE" id="PS50082">
    <property type="entry name" value="WD_REPEATS_2"/>
    <property type="match status" value="1"/>
</dbReference>
<dbReference type="InterPro" id="IPR056551">
    <property type="entry name" value="Beta-prop_NOL10_N"/>
</dbReference>
<evidence type="ECO:0000259" key="10">
    <source>
        <dbReference type="Pfam" id="PF23097"/>
    </source>
</evidence>
<dbReference type="Proteomes" id="UP001054837">
    <property type="component" value="Unassembled WGS sequence"/>
</dbReference>
<feature type="domain" description="Nucleolar protein 10-like second" evidence="10">
    <location>
        <begin position="367"/>
        <end position="414"/>
    </location>
</feature>
<comment type="similarity">
    <text evidence="2">Belongs to the WD repeat NOL10/ENP2 family.</text>
</comment>
<dbReference type="InterPro" id="IPR036322">
    <property type="entry name" value="WD40_repeat_dom_sf"/>
</dbReference>
<evidence type="ECO:0000256" key="1">
    <source>
        <dbReference type="ARBA" id="ARBA00004604"/>
    </source>
</evidence>
<dbReference type="InterPro" id="IPR012580">
    <property type="entry name" value="NUC153"/>
</dbReference>
<feature type="region of interest" description="Disordered" evidence="8">
    <location>
        <begin position="615"/>
        <end position="645"/>
    </location>
</feature>
<feature type="domain" description="Nucleolar protein 10-like N-terminal" evidence="11">
    <location>
        <begin position="6"/>
        <end position="363"/>
    </location>
</feature>
<feature type="compositionally biased region" description="Basic and acidic residues" evidence="8">
    <location>
        <begin position="617"/>
        <end position="634"/>
    </location>
</feature>
<organism evidence="12 13">
    <name type="scientific">Caerostris darwini</name>
    <dbReference type="NCBI Taxonomy" id="1538125"/>
    <lineage>
        <taxon>Eukaryota</taxon>
        <taxon>Metazoa</taxon>
        <taxon>Ecdysozoa</taxon>
        <taxon>Arthropoda</taxon>
        <taxon>Chelicerata</taxon>
        <taxon>Arachnida</taxon>
        <taxon>Araneae</taxon>
        <taxon>Araneomorphae</taxon>
        <taxon>Entelegynae</taxon>
        <taxon>Araneoidea</taxon>
        <taxon>Araneidae</taxon>
        <taxon>Caerostris</taxon>
    </lineage>
</organism>
<dbReference type="Gene3D" id="2.130.10.10">
    <property type="entry name" value="YVTN repeat-like/Quinoprotein amine dehydrogenase"/>
    <property type="match status" value="1"/>
</dbReference>
<protein>
    <recommendedName>
        <fullName evidence="3">Nucleolar protein 10</fullName>
    </recommendedName>
</protein>
<comment type="caution">
    <text evidence="12">The sequence shown here is derived from an EMBL/GenBank/DDBJ whole genome shotgun (WGS) entry which is preliminary data.</text>
</comment>
<comment type="subcellular location">
    <subcellularLocation>
        <location evidence="1">Nucleus</location>
        <location evidence="1">Nucleolus</location>
    </subcellularLocation>
</comment>
<sequence length="645" mass="75042">MECKTFKGVKIYNLTCGKSLPDWLSEKKRRMMQKKNVDIRRRIDLIQDFEMPTLSNRIKMSRDGNFIFTTGIYKPRVRCYDVNNLAMKFDRCFDSEAVEFEILSDDYKKLAILQCDRSIEIHAQHGSYYKFRIPRFGRDMKYHRFSCDLLTCGSGPDIYRMNLDQGTFLYPYHTNASSVNKLAIHEYANIIACGTIEGNVEVWDPRQKSRVAIFDIALSVPDYSVVEGFPSVTALSFKGDLTTMAVGTYTGQVMLYDIRATKPFLVKDHDASVQNIEFIENESLIASMDEKYVKFWKQNSGELYTAVSSPDKLNDICIVPNTGLFFLANEEKKILSYFIPSIGPAPKWCCFLDNITEELEESQQDTVYDDYKFVVKSELEQLQLSHLIGTTLLRPYMHGYFMDIRLYKKAIALVQPTAYQEVKKKLINNKVENERNIKQIQVKKLPTVNKEYAKKLLEKKTSDKQQVDTPFEDDRFKDLFENPDFEIKETDEEYARIKATVERNNKKKVTIVPESKLEHLYEDDHQAQSSSSSEEELEDDSDEDSEEDVKPSSKRQRRVLEAVDSDRFNLLKKDEENEELLIPIGERLKNSQTTFKESKSVGGDKIASWTIKKTKKGMREEERKAHLKEREKCRRPAKYVKNNYS</sequence>
<dbReference type="InterPro" id="IPR056550">
    <property type="entry name" value="NOL10_2nd"/>
</dbReference>
<accession>A0AAV4M6E1</accession>
<keyword evidence="4 7" id="KW-0853">WD repeat</keyword>
<proteinExistence type="inferred from homology"/>
<gene>
    <name evidence="12" type="primary">nol10</name>
    <name evidence="12" type="ORF">CDAR_534791</name>
</gene>
<name>A0AAV4M6E1_9ARAC</name>
<evidence type="ECO:0000256" key="3">
    <source>
        <dbReference type="ARBA" id="ARBA00015517"/>
    </source>
</evidence>
<evidence type="ECO:0000259" key="11">
    <source>
        <dbReference type="Pfam" id="PF23098"/>
    </source>
</evidence>
<dbReference type="AlphaFoldDB" id="A0AAV4M6E1"/>
<feature type="region of interest" description="Disordered" evidence="8">
    <location>
        <begin position="515"/>
        <end position="558"/>
    </location>
</feature>
<dbReference type="EMBL" id="BPLQ01000093">
    <property type="protein sequence ID" value="GIX67415.1"/>
    <property type="molecule type" value="Genomic_DNA"/>
</dbReference>
<evidence type="ECO:0000313" key="12">
    <source>
        <dbReference type="EMBL" id="GIX67415.1"/>
    </source>
</evidence>
<feature type="compositionally biased region" description="Basic and acidic residues" evidence="8">
    <location>
        <begin position="515"/>
        <end position="526"/>
    </location>
</feature>
<feature type="repeat" description="WD" evidence="7">
    <location>
        <begin position="172"/>
        <end position="213"/>
    </location>
</feature>
<evidence type="ECO:0000256" key="6">
    <source>
        <dbReference type="ARBA" id="ARBA00023242"/>
    </source>
</evidence>
<dbReference type="Pfam" id="PF08159">
    <property type="entry name" value="NUC153"/>
    <property type="match status" value="1"/>
</dbReference>
<dbReference type="InterPro" id="IPR001680">
    <property type="entry name" value="WD40_rpt"/>
</dbReference>
<dbReference type="GO" id="GO:0030686">
    <property type="term" value="C:90S preribosome"/>
    <property type="evidence" value="ECO:0007669"/>
    <property type="project" value="TreeGrafter"/>
</dbReference>
<feature type="domain" description="NUC153" evidence="9">
    <location>
        <begin position="473"/>
        <end position="499"/>
    </location>
</feature>
<dbReference type="GO" id="GO:0000462">
    <property type="term" value="P:maturation of SSU-rRNA from tricistronic rRNA transcript (SSU-rRNA, 5.8S rRNA, LSU-rRNA)"/>
    <property type="evidence" value="ECO:0007669"/>
    <property type="project" value="TreeGrafter"/>
</dbReference>
<dbReference type="SMART" id="SM00320">
    <property type="entry name" value="WD40"/>
    <property type="match status" value="3"/>
</dbReference>
<evidence type="ECO:0000256" key="7">
    <source>
        <dbReference type="PROSITE-ProRule" id="PRU00221"/>
    </source>
</evidence>
<evidence type="ECO:0000256" key="2">
    <source>
        <dbReference type="ARBA" id="ARBA00005264"/>
    </source>
</evidence>
<keyword evidence="6" id="KW-0539">Nucleus</keyword>
<dbReference type="SUPFAM" id="SSF50978">
    <property type="entry name" value="WD40 repeat-like"/>
    <property type="match status" value="1"/>
</dbReference>
<dbReference type="PANTHER" id="PTHR14927:SF0">
    <property type="entry name" value="NUCLEOLAR PROTEIN 10"/>
    <property type="match status" value="1"/>
</dbReference>
<reference evidence="12 13" key="1">
    <citation type="submission" date="2021-06" db="EMBL/GenBank/DDBJ databases">
        <title>Caerostris darwini draft genome.</title>
        <authorList>
            <person name="Kono N."/>
            <person name="Arakawa K."/>
        </authorList>
    </citation>
    <scope>NUCLEOTIDE SEQUENCE [LARGE SCALE GENOMIC DNA]</scope>
</reference>
<evidence type="ECO:0000256" key="8">
    <source>
        <dbReference type="SAM" id="MobiDB-lite"/>
    </source>
</evidence>
<evidence type="ECO:0000256" key="4">
    <source>
        <dbReference type="ARBA" id="ARBA00022574"/>
    </source>
</evidence>
<keyword evidence="5" id="KW-0677">Repeat</keyword>
<dbReference type="Pfam" id="PF23097">
    <property type="entry name" value="NOL10_2nd"/>
    <property type="match status" value="1"/>
</dbReference>